<evidence type="ECO:0000313" key="1">
    <source>
        <dbReference type="EMBL" id="CAG8475271.1"/>
    </source>
</evidence>
<evidence type="ECO:0000313" key="2">
    <source>
        <dbReference type="Proteomes" id="UP000789508"/>
    </source>
</evidence>
<gene>
    <name evidence="1" type="ORF">ALEPTO_LOCUS2209</name>
</gene>
<protein>
    <submittedName>
        <fullName evidence="1">4638_t:CDS:1</fullName>
    </submittedName>
</protein>
<dbReference type="OrthoDB" id="2152551at2759"/>
<keyword evidence="2" id="KW-1185">Reference proteome</keyword>
<comment type="caution">
    <text evidence="1">The sequence shown here is derived from an EMBL/GenBank/DDBJ whole genome shotgun (WGS) entry which is preliminary data.</text>
</comment>
<dbReference type="AlphaFoldDB" id="A0A9N8W9D7"/>
<organism evidence="1 2">
    <name type="scientific">Ambispora leptoticha</name>
    <dbReference type="NCBI Taxonomy" id="144679"/>
    <lineage>
        <taxon>Eukaryota</taxon>
        <taxon>Fungi</taxon>
        <taxon>Fungi incertae sedis</taxon>
        <taxon>Mucoromycota</taxon>
        <taxon>Glomeromycotina</taxon>
        <taxon>Glomeromycetes</taxon>
        <taxon>Archaeosporales</taxon>
        <taxon>Ambisporaceae</taxon>
        <taxon>Ambispora</taxon>
    </lineage>
</organism>
<accession>A0A9N8W9D7</accession>
<name>A0A9N8W9D7_9GLOM</name>
<dbReference type="Proteomes" id="UP000789508">
    <property type="component" value="Unassembled WGS sequence"/>
</dbReference>
<reference evidence="1" key="1">
    <citation type="submission" date="2021-06" db="EMBL/GenBank/DDBJ databases">
        <authorList>
            <person name="Kallberg Y."/>
            <person name="Tangrot J."/>
            <person name="Rosling A."/>
        </authorList>
    </citation>
    <scope>NUCLEOTIDE SEQUENCE</scope>
    <source>
        <strain evidence="1">FL130A</strain>
    </source>
</reference>
<sequence>MAIFKLTYNSTTRQLIIPACASWKTIQLKIRTIFGISNDNCIYISFVDPETQTRKIIKSVSELKNAVNTKSSGSALSQGLKSTLGGGSSSAVKLLTLTVTTEIPDEFREELKGIINKNEQSEQEHRPGVIRRIATFGIPQCNGQNNMNNDGKSVVADHFCTGDGFLRHLVLGDYYCYA</sequence>
<dbReference type="EMBL" id="CAJVPS010000308">
    <property type="protein sequence ID" value="CAG8475271.1"/>
    <property type="molecule type" value="Genomic_DNA"/>
</dbReference>
<dbReference type="SUPFAM" id="SSF54277">
    <property type="entry name" value="CAD &amp; PB1 domains"/>
    <property type="match status" value="1"/>
</dbReference>
<proteinExistence type="predicted"/>